<proteinExistence type="predicted"/>
<protein>
    <submittedName>
        <fullName evidence="1">Uncharacterized protein</fullName>
    </submittedName>
</protein>
<dbReference type="Proteomes" id="UP001180020">
    <property type="component" value="Unassembled WGS sequence"/>
</dbReference>
<reference evidence="1" key="1">
    <citation type="journal article" date="2023" name="Nat. Commun.">
        <title>Diploid and tetraploid genomes of Acorus and the evolution of monocots.</title>
        <authorList>
            <person name="Ma L."/>
            <person name="Liu K.W."/>
            <person name="Li Z."/>
            <person name="Hsiao Y.Y."/>
            <person name="Qi Y."/>
            <person name="Fu T."/>
            <person name="Tang G.D."/>
            <person name="Zhang D."/>
            <person name="Sun W.H."/>
            <person name="Liu D.K."/>
            <person name="Li Y."/>
            <person name="Chen G.Z."/>
            <person name="Liu X.D."/>
            <person name="Liao X.Y."/>
            <person name="Jiang Y.T."/>
            <person name="Yu X."/>
            <person name="Hao Y."/>
            <person name="Huang J."/>
            <person name="Zhao X.W."/>
            <person name="Ke S."/>
            <person name="Chen Y.Y."/>
            <person name="Wu W.L."/>
            <person name="Hsu J.L."/>
            <person name="Lin Y.F."/>
            <person name="Huang M.D."/>
            <person name="Li C.Y."/>
            <person name="Huang L."/>
            <person name="Wang Z.W."/>
            <person name="Zhao X."/>
            <person name="Zhong W.Y."/>
            <person name="Peng D.H."/>
            <person name="Ahmad S."/>
            <person name="Lan S."/>
            <person name="Zhang J.S."/>
            <person name="Tsai W.C."/>
            <person name="Van de Peer Y."/>
            <person name="Liu Z.J."/>
        </authorList>
    </citation>
    <scope>NUCLEOTIDE SEQUENCE</scope>
    <source>
        <strain evidence="1">CP</strain>
    </source>
</reference>
<accession>A0AAV9FMT3</accession>
<reference evidence="1" key="2">
    <citation type="submission" date="2023-06" db="EMBL/GenBank/DDBJ databases">
        <authorList>
            <person name="Ma L."/>
            <person name="Liu K.-W."/>
            <person name="Li Z."/>
            <person name="Hsiao Y.-Y."/>
            <person name="Qi Y."/>
            <person name="Fu T."/>
            <person name="Tang G."/>
            <person name="Zhang D."/>
            <person name="Sun W.-H."/>
            <person name="Liu D.-K."/>
            <person name="Li Y."/>
            <person name="Chen G.-Z."/>
            <person name="Liu X.-D."/>
            <person name="Liao X.-Y."/>
            <person name="Jiang Y.-T."/>
            <person name="Yu X."/>
            <person name="Hao Y."/>
            <person name="Huang J."/>
            <person name="Zhao X.-W."/>
            <person name="Ke S."/>
            <person name="Chen Y.-Y."/>
            <person name="Wu W.-L."/>
            <person name="Hsu J.-L."/>
            <person name="Lin Y.-F."/>
            <person name="Huang M.-D."/>
            <person name="Li C.-Y."/>
            <person name="Huang L."/>
            <person name="Wang Z.-W."/>
            <person name="Zhao X."/>
            <person name="Zhong W.-Y."/>
            <person name="Peng D.-H."/>
            <person name="Ahmad S."/>
            <person name="Lan S."/>
            <person name="Zhang J.-S."/>
            <person name="Tsai W.-C."/>
            <person name="Van De Peer Y."/>
            <person name="Liu Z.-J."/>
        </authorList>
    </citation>
    <scope>NUCLEOTIDE SEQUENCE</scope>
    <source>
        <strain evidence="1">CP</strain>
        <tissue evidence="1">Leaves</tissue>
    </source>
</reference>
<evidence type="ECO:0000313" key="2">
    <source>
        <dbReference type="Proteomes" id="UP001180020"/>
    </source>
</evidence>
<dbReference type="AlphaFoldDB" id="A0AAV9FMT3"/>
<evidence type="ECO:0000313" key="1">
    <source>
        <dbReference type="EMBL" id="KAK1326891.1"/>
    </source>
</evidence>
<name>A0AAV9FMT3_ACOCL</name>
<organism evidence="1 2">
    <name type="scientific">Acorus calamus</name>
    <name type="common">Sweet flag</name>
    <dbReference type="NCBI Taxonomy" id="4465"/>
    <lineage>
        <taxon>Eukaryota</taxon>
        <taxon>Viridiplantae</taxon>
        <taxon>Streptophyta</taxon>
        <taxon>Embryophyta</taxon>
        <taxon>Tracheophyta</taxon>
        <taxon>Spermatophyta</taxon>
        <taxon>Magnoliopsida</taxon>
        <taxon>Liliopsida</taxon>
        <taxon>Acoraceae</taxon>
        <taxon>Acorus</taxon>
    </lineage>
</organism>
<gene>
    <name evidence="1" type="ORF">QJS10_CPA01g01834</name>
</gene>
<sequence>MFDLRVVEHHLECRSFRVDRFKAFAKSTDEYVKGTIEKSFSPSNRRNLVFKALVQITDELFDCVETLVQNFFEKGYK</sequence>
<keyword evidence="2" id="KW-1185">Reference proteome</keyword>
<comment type="caution">
    <text evidence="1">The sequence shown here is derived from an EMBL/GenBank/DDBJ whole genome shotgun (WGS) entry which is preliminary data.</text>
</comment>
<dbReference type="EMBL" id="JAUJYO010000001">
    <property type="protein sequence ID" value="KAK1326891.1"/>
    <property type="molecule type" value="Genomic_DNA"/>
</dbReference>